<dbReference type="Pfam" id="PF16755">
    <property type="entry name" value="Beta-prop_NUP159_NUP214"/>
    <property type="match status" value="1"/>
</dbReference>
<gene>
    <name evidence="6" type="ORF">CANCADRAFT_690</name>
</gene>
<evidence type="ECO:0000256" key="1">
    <source>
        <dbReference type="ARBA" id="ARBA00004123"/>
    </source>
</evidence>
<evidence type="ECO:0000313" key="7">
    <source>
        <dbReference type="Proteomes" id="UP000095023"/>
    </source>
</evidence>
<dbReference type="SUPFAM" id="SSF117289">
    <property type="entry name" value="Nucleoporin domain"/>
    <property type="match status" value="1"/>
</dbReference>
<keyword evidence="3" id="KW-0539">Nucleus</keyword>
<evidence type="ECO:0000256" key="2">
    <source>
        <dbReference type="ARBA" id="ARBA00022448"/>
    </source>
</evidence>
<evidence type="ECO:0000256" key="3">
    <source>
        <dbReference type="ARBA" id="ARBA00023242"/>
    </source>
</evidence>
<feature type="compositionally biased region" description="Polar residues" evidence="4">
    <location>
        <begin position="1252"/>
        <end position="1266"/>
    </location>
</feature>
<sequence>MTSTLQEFPDNETEDLAFVSLGNGKSIQLTDLYSSSLLQSSLSSLAIARSKDLLVASHGSTLYYASLSAIRTAFLSDEEAKIEKLDLTKDITHLTFNCDDSLLICGASDGALVAFPVPRSNFHFSLSDAFEISCNDSIKQLLPNPILSMHFLVLTETGSLLSINTNTKSIWRICTSVATAISPNGSHFASSLSNGSIEIYSIESGTKVRVIAPPADLEETNTLSLTWVSAETFLIVYTADKFDPDSVNYSGYIVKKSSAEQYSFEMLQEICFPYGLTERQPSFYIANLPYRINELQNLILAASTCSSDITTLSSESTLNIIEDTARAELPLSDDGEMSPVGMAVDLQSDVRFSSSVPAFNDCPPVPIVYILTNTGALVSWNVLYGPGIPNQTSTASALASIISEEIIQSGGKLTPVEKLKLLYPPLEADLRKPSGVKNEAVIGDSSKENEYGIPKHTSGTAIGTQSPLSSSSVIFLDKSHKNESLHEFSPSSIDMDTSTRSDMMNEIGSSTNPTHEFSTSKTCTISQSDISTSFEQEADENEKSDFSSDFNSAKLDNATDANISKPTEIVGTSTDTNDLTVDLDYSLTQETSEVSLPTSADSTDKMINRKDSKANLDDLIVDKSSETGISAHVETVNHSTYKATSFTDLSGGVAESFSGSNLSTPVKVANGPVESIKAPIDVSINQPDETFEVDTSTIEHTTNKPNYVIGVSLQSSDVVSERVPEISESANDDTMEFITSGSVQSISEGRNSPLDIEKSKSSLLNASESTNLSVFINTIPQEGSAEFSLDKFSSLLKVDAENLENEASQQESPMINTMNDSNKIGAASGTREKMQWTESQIKSGFGTTSSPSFSFASGFETSSTSQFPEIKTSPFQNTTGLNEESSPDSQIVFSSGPDEPSTTELERNSNQSISCSVNENLNEHMPSSKESGFDYKLNYSKEDKNAETSLSLEHLALNNSDESHEVRPLSESDIGDISATHISDVENLLSPEEEKSLKINNYLNRLKTIPVFQDQSSEPNTHESNDWAEQFLFIKDTCFKDILATSQFVEGLKGVIDAHKEPYLDEMVTPGVKEADKWSLGDFEIRGSKLISENIDIYKSLNQSMRDTIKRLKAVDYTSVQDELRLARLSAATASVKESYENEEEIEIEDELDSHQRETLLSLRKSVKSIREQLYDLEESYLTIKPEVMASSGIEYSPTAENIIRSIEKINRIANNKRREIEALKKMLTAHREYRKVPTSVSKFTLSELHSQPGDLTNNFTTSTPGSARKARASLIQNLSGPRTEL</sequence>
<keyword evidence="7" id="KW-1185">Reference proteome</keyword>
<feature type="domain" description="Nucleoporin Nup159/Nup146 N-terminal" evidence="5">
    <location>
        <begin position="40"/>
        <end position="377"/>
    </location>
</feature>
<evidence type="ECO:0000259" key="5">
    <source>
        <dbReference type="Pfam" id="PF16755"/>
    </source>
</evidence>
<feature type="compositionally biased region" description="Polar residues" evidence="4">
    <location>
        <begin position="1275"/>
        <end position="1286"/>
    </location>
</feature>
<feature type="region of interest" description="Disordered" evidence="4">
    <location>
        <begin position="857"/>
        <end position="911"/>
    </location>
</feature>
<evidence type="ECO:0000256" key="4">
    <source>
        <dbReference type="SAM" id="MobiDB-lite"/>
    </source>
</evidence>
<accession>A0A1E4TK50</accession>
<feature type="compositionally biased region" description="Polar residues" evidence="4">
    <location>
        <begin position="860"/>
        <end position="893"/>
    </location>
</feature>
<feature type="compositionally biased region" description="Polar residues" evidence="4">
    <location>
        <begin position="900"/>
        <end position="911"/>
    </location>
</feature>
<feature type="compositionally biased region" description="Polar residues" evidence="4">
    <location>
        <begin position="805"/>
        <end position="822"/>
    </location>
</feature>
<feature type="region of interest" description="Disordered" evidence="4">
    <location>
        <begin position="1252"/>
        <end position="1286"/>
    </location>
</feature>
<proteinExistence type="predicted"/>
<reference evidence="7" key="1">
    <citation type="submission" date="2016-02" db="EMBL/GenBank/DDBJ databases">
        <title>Comparative genomics of biotechnologically important yeasts.</title>
        <authorList>
            <consortium name="DOE Joint Genome Institute"/>
            <person name="Riley R."/>
            <person name="Haridas S."/>
            <person name="Wolfe K.H."/>
            <person name="Lopes M.R."/>
            <person name="Hittinger C.T."/>
            <person name="Goker M."/>
            <person name="Salamov A."/>
            <person name="Wisecaver J."/>
            <person name="Long T.M."/>
            <person name="Aerts A.L."/>
            <person name="Barry K."/>
            <person name="Choi C."/>
            <person name="Clum A."/>
            <person name="Coughlan A.Y."/>
            <person name="Deshpande S."/>
            <person name="Douglass A.P."/>
            <person name="Hanson S.J."/>
            <person name="Klenk H.-P."/>
            <person name="Labutti K."/>
            <person name="Lapidus A."/>
            <person name="Lindquist E."/>
            <person name="Lipzen A."/>
            <person name="Meier-Kolthoff J.P."/>
            <person name="Ohm R.A."/>
            <person name="Otillar R.P."/>
            <person name="Pangilinan J."/>
            <person name="Peng Y."/>
            <person name="Rokas A."/>
            <person name="Rosa C.A."/>
            <person name="Scheuner C."/>
            <person name="Sibirny A.A."/>
            <person name="Slot J.C."/>
            <person name="Stielow J.B."/>
            <person name="Sun H."/>
            <person name="Kurtzman C.P."/>
            <person name="Blackwell M."/>
            <person name="Jeffries T.W."/>
            <person name="Grigoriev I.V."/>
        </authorList>
    </citation>
    <scope>NUCLEOTIDE SEQUENCE [LARGE SCALE GENOMIC DNA]</scope>
    <source>
        <strain evidence="7">NRRL Y-17796</strain>
    </source>
</reference>
<name>A0A1E4TK50_9ASCO</name>
<dbReference type="InterPro" id="IPR039462">
    <property type="entry name" value="Nup159/Nup146_N"/>
</dbReference>
<dbReference type="GO" id="GO:0005634">
    <property type="term" value="C:nucleus"/>
    <property type="evidence" value="ECO:0007669"/>
    <property type="project" value="UniProtKB-SubCell"/>
</dbReference>
<dbReference type="OrthoDB" id="3981220at2759"/>
<evidence type="ECO:0000313" key="6">
    <source>
        <dbReference type="EMBL" id="ODV92099.1"/>
    </source>
</evidence>
<keyword evidence="2" id="KW-0813">Transport</keyword>
<dbReference type="EMBL" id="KV453841">
    <property type="protein sequence ID" value="ODV92099.1"/>
    <property type="molecule type" value="Genomic_DNA"/>
</dbReference>
<dbReference type="Proteomes" id="UP000095023">
    <property type="component" value="Unassembled WGS sequence"/>
</dbReference>
<comment type="subcellular location">
    <subcellularLocation>
        <location evidence="1">Nucleus</location>
    </subcellularLocation>
</comment>
<feature type="region of interest" description="Disordered" evidence="4">
    <location>
        <begin position="805"/>
        <end position="833"/>
    </location>
</feature>
<dbReference type="Gene3D" id="2.130.10.10">
    <property type="entry name" value="YVTN repeat-like/Quinoprotein amine dehydrogenase"/>
    <property type="match status" value="1"/>
</dbReference>
<protein>
    <recommendedName>
        <fullName evidence="5">Nucleoporin Nup159/Nup146 N-terminal domain-containing protein</fullName>
    </recommendedName>
</protein>
<dbReference type="InterPro" id="IPR015943">
    <property type="entry name" value="WD40/YVTN_repeat-like_dom_sf"/>
</dbReference>
<organism evidence="6 7">
    <name type="scientific">Tortispora caseinolytica NRRL Y-17796</name>
    <dbReference type="NCBI Taxonomy" id="767744"/>
    <lineage>
        <taxon>Eukaryota</taxon>
        <taxon>Fungi</taxon>
        <taxon>Dikarya</taxon>
        <taxon>Ascomycota</taxon>
        <taxon>Saccharomycotina</taxon>
        <taxon>Trigonopsidomycetes</taxon>
        <taxon>Trigonopsidales</taxon>
        <taxon>Trigonopsidaceae</taxon>
        <taxon>Tortispora</taxon>
    </lineage>
</organism>
<feature type="region of interest" description="Disordered" evidence="4">
    <location>
        <begin position="533"/>
        <end position="552"/>
    </location>
</feature>